<evidence type="ECO:0000313" key="2">
    <source>
        <dbReference type="EMBL" id="CAF3996788.1"/>
    </source>
</evidence>
<evidence type="ECO:0000313" key="1">
    <source>
        <dbReference type="EMBL" id="CAF1234224.1"/>
    </source>
</evidence>
<sequence length="113" mass="13085">MIRSWGNDRPSVPSAVLLPQANIESIEYPVESQAAVQFFAIREFEEKFQNYLKEIFNTENKIEKQFVSDKCKIIIKIRDGADDVASARFVMNDLSSALKFRRFDEPTIRKIPV</sequence>
<gene>
    <name evidence="1" type="ORF">GPM918_LOCUS25331</name>
    <name evidence="2" type="ORF">SRO942_LOCUS25337</name>
</gene>
<dbReference type="AlphaFoldDB" id="A0A814YVI3"/>
<organism evidence="1 3">
    <name type="scientific">Didymodactylos carnosus</name>
    <dbReference type="NCBI Taxonomy" id="1234261"/>
    <lineage>
        <taxon>Eukaryota</taxon>
        <taxon>Metazoa</taxon>
        <taxon>Spiralia</taxon>
        <taxon>Gnathifera</taxon>
        <taxon>Rotifera</taxon>
        <taxon>Eurotatoria</taxon>
        <taxon>Bdelloidea</taxon>
        <taxon>Philodinida</taxon>
        <taxon>Philodinidae</taxon>
        <taxon>Didymodactylos</taxon>
    </lineage>
</organism>
<evidence type="ECO:0000313" key="3">
    <source>
        <dbReference type="Proteomes" id="UP000663829"/>
    </source>
</evidence>
<name>A0A814YVI3_9BILA</name>
<accession>A0A814YVI3</accession>
<dbReference type="Proteomes" id="UP000681722">
    <property type="component" value="Unassembled WGS sequence"/>
</dbReference>
<reference evidence="1" key="1">
    <citation type="submission" date="2021-02" db="EMBL/GenBank/DDBJ databases">
        <authorList>
            <person name="Nowell W R."/>
        </authorList>
    </citation>
    <scope>NUCLEOTIDE SEQUENCE</scope>
</reference>
<dbReference type="Proteomes" id="UP000663829">
    <property type="component" value="Unassembled WGS sequence"/>
</dbReference>
<dbReference type="EMBL" id="CAJNOQ010009795">
    <property type="protein sequence ID" value="CAF1234224.1"/>
    <property type="molecule type" value="Genomic_DNA"/>
</dbReference>
<comment type="caution">
    <text evidence="1">The sequence shown here is derived from an EMBL/GenBank/DDBJ whole genome shotgun (WGS) entry which is preliminary data.</text>
</comment>
<dbReference type="EMBL" id="CAJOBC010009800">
    <property type="protein sequence ID" value="CAF3996788.1"/>
    <property type="molecule type" value="Genomic_DNA"/>
</dbReference>
<protein>
    <submittedName>
        <fullName evidence="1">Uncharacterized protein</fullName>
    </submittedName>
</protein>
<proteinExistence type="predicted"/>
<keyword evidence="3" id="KW-1185">Reference proteome</keyword>